<proteinExistence type="predicted"/>
<evidence type="ECO:0000313" key="1">
    <source>
        <dbReference type="EMBL" id="MBD0726704.1"/>
    </source>
</evidence>
<reference evidence="1 2" key="1">
    <citation type="journal article" date="2020" name="Microbiol. Res.">
        <title>Flavobacterium pokkalii sp. nov., a novel plant growth promoting native rhizobacteria isolated from pokkali rice grown in coastal saline affected agricultural regions of southern India, Kerala.</title>
        <authorList>
            <person name="Menon R.R."/>
            <person name="Kumari S."/>
            <person name="Viver T."/>
            <person name="Rameshkumar N."/>
        </authorList>
    </citation>
    <scope>NUCLEOTIDE SEQUENCE [LARGE SCALE GENOMIC DNA]</scope>
    <source>
        <strain evidence="1 2">L1I52</strain>
    </source>
</reference>
<accession>A0ABR7UUV6</accession>
<sequence length="116" mass="13529">MEQKEFILCAAIWINDNQVHKQQPENIEIGFVICGRRHHNCYQTITDLKGDVNEYFKPLNMSEDDYREHQGFITSLDRYVNRKEGFKIAKANNQIQFGLSATENGDDSILISENLY</sequence>
<dbReference type="RefSeq" id="WP_188221688.1">
    <property type="nucleotide sequence ID" value="NZ_NASZ01000042.1"/>
</dbReference>
<protein>
    <submittedName>
        <fullName evidence="1">Uncharacterized protein</fullName>
    </submittedName>
</protein>
<dbReference type="Pfam" id="PF26092">
    <property type="entry name" value="T4_Y16D"/>
    <property type="match status" value="1"/>
</dbReference>
<comment type="caution">
    <text evidence="1">The sequence shown here is derived from an EMBL/GenBank/DDBJ whole genome shotgun (WGS) entry which is preliminary data.</text>
</comment>
<dbReference type="EMBL" id="NASZ01000042">
    <property type="protein sequence ID" value="MBD0726704.1"/>
    <property type="molecule type" value="Genomic_DNA"/>
</dbReference>
<dbReference type="Proteomes" id="UP000661715">
    <property type="component" value="Unassembled WGS sequence"/>
</dbReference>
<gene>
    <name evidence="1" type="ORF">B6A10_16150</name>
</gene>
<dbReference type="InterPro" id="IPR058630">
    <property type="entry name" value="T4_Y16D"/>
</dbReference>
<evidence type="ECO:0000313" key="2">
    <source>
        <dbReference type="Proteomes" id="UP000661715"/>
    </source>
</evidence>
<keyword evidence="2" id="KW-1185">Reference proteome</keyword>
<organism evidence="1 2">
    <name type="scientific">Flavobacterium pokkalii</name>
    <dbReference type="NCBI Taxonomy" id="1940408"/>
    <lineage>
        <taxon>Bacteria</taxon>
        <taxon>Pseudomonadati</taxon>
        <taxon>Bacteroidota</taxon>
        <taxon>Flavobacteriia</taxon>
        <taxon>Flavobacteriales</taxon>
        <taxon>Flavobacteriaceae</taxon>
        <taxon>Flavobacterium</taxon>
    </lineage>
</organism>
<name>A0ABR7UUV6_9FLAO</name>